<evidence type="ECO:0000256" key="8">
    <source>
        <dbReference type="ARBA" id="ARBA00023306"/>
    </source>
</evidence>
<dbReference type="HAMAP" id="MF_00208">
    <property type="entry name" value="MurE"/>
    <property type="match status" value="1"/>
</dbReference>
<organism evidence="14 15">
    <name type="scientific">Treponema lecithinolyticum ATCC 700332</name>
    <dbReference type="NCBI Taxonomy" id="1321815"/>
    <lineage>
        <taxon>Bacteria</taxon>
        <taxon>Pseudomonadati</taxon>
        <taxon>Spirochaetota</taxon>
        <taxon>Spirochaetia</taxon>
        <taxon>Spirochaetales</taxon>
        <taxon>Treponemataceae</taxon>
        <taxon>Treponema</taxon>
    </lineage>
</organism>
<feature type="domain" description="Mur ligase central" evidence="13">
    <location>
        <begin position="122"/>
        <end position="254"/>
    </location>
</feature>
<feature type="domain" description="Mur ligase N-terminal catalytic" evidence="11">
    <location>
        <begin position="30"/>
        <end position="106"/>
    </location>
</feature>
<keyword evidence="8 10" id="KW-0131">Cell cycle</keyword>
<evidence type="ECO:0000256" key="7">
    <source>
        <dbReference type="ARBA" id="ARBA00022984"/>
    </source>
</evidence>
<evidence type="ECO:0000313" key="15">
    <source>
        <dbReference type="Proteomes" id="UP000016649"/>
    </source>
</evidence>
<keyword evidence="15" id="KW-1185">Reference proteome</keyword>
<keyword evidence="7 10" id="KW-0573">Peptidoglycan synthesis</keyword>
<name>A0ABN0NWJ1_TRELE</name>
<dbReference type="InterPro" id="IPR035911">
    <property type="entry name" value="MurE/MurF_N"/>
</dbReference>
<comment type="similarity">
    <text evidence="1 10">Belongs to the MurCDEF family. MurE subfamily.</text>
</comment>
<accession>A0ABN0NWJ1</accession>
<comment type="subcellular location">
    <subcellularLocation>
        <location evidence="10">Cytoplasm</location>
    </subcellularLocation>
</comment>
<evidence type="ECO:0000256" key="1">
    <source>
        <dbReference type="ARBA" id="ARBA00005898"/>
    </source>
</evidence>
<dbReference type="InterPro" id="IPR005761">
    <property type="entry name" value="UDP-N-AcMur-Glu-dNH2Pim_ligase"/>
</dbReference>
<dbReference type="GO" id="GO:0016874">
    <property type="term" value="F:ligase activity"/>
    <property type="evidence" value="ECO:0007669"/>
    <property type="project" value="UniProtKB-KW"/>
</dbReference>
<sequence length="582" mass="62498">MEKKLAECLAQCSKTFDYKITLNSDKNPVIKSLVFDSKAVNAGSLFFALPGTHVHGNSFVAEAVESGACAVVYEGELGKDAVFAARKSGAVLIQTKSSRFAMSPIAAAFYDFPGSKLCVLGVTGTEGKSSTVFFIWQFLRALGKKAGFISTVQYSLGGDAQNNSEHQTTPEAPIVQEKLYRMVQNGCAYAVVEASSHGLSVKTNRLGDVPFDAVCMMNVTHEHLEFHGTYEQYKSDKANLFRNLGTHSHEKIVNGCKCTVPVIAAVNAADPAALYFADAAAGFPLAFFVPPENKPENKNAQAAVSGQPALNEQSVVNAPDKKTKQALLCADTYTIENVSESSAGITYDLTVRRAKQTKQTKQTKQSAATENAEKLHVQSGVFGAFNACNITAAAILAAAVSGESVEHVVPHASALTPVRGRMTSINCGQPFSVLVDYAHTPSSFQTIFPPLRKNAPARIISVFGSGGERDTQKRPLQGKIAAEYSDIVILADEDPRGENPMELLEMIAQGCSGLIRGKTLFLIPDRKQALRKAFALAREKDTVLLLGKAHENSIIYKDKIIPYDEIAEAAAALAEMGFTKGE</sequence>
<proteinExistence type="inferred from homology"/>
<evidence type="ECO:0000256" key="5">
    <source>
        <dbReference type="ARBA" id="ARBA00022840"/>
    </source>
</evidence>
<feature type="modified residue" description="N6-carboxylysine" evidence="10">
    <location>
        <position position="237"/>
    </location>
</feature>
<gene>
    <name evidence="10" type="primary">murE</name>
    <name evidence="14" type="ORF">HMPREF9193_01915</name>
</gene>
<dbReference type="InterPro" id="IPR036615">
    <property type="entry name" value="Mur_ligase_C_dom_sf"/>
</dbReference>
<keyword evidence="6 10" id="KW-0133">Cell shape</keyword>
<keyword evidence="4 10" id="KW-0547">Nucleotide-binding</keyword>
<evidence type="ECO:0000259" key="11">
    <source>
        <dbReference type="Pfam" id="PF01225"/>
    </source>
</evidence>
<feature type="domain" description="Mur ligase C-terminal" evidence="12">
    <location>
        <begin position="420"/>
        <end position="548"/>
    </location>
</feature>
<feature type="binding site" evidence="10">
    <location>
        <begin position="124"/>
        <end position="130"/>
    </location>
    <ligand>
        <name>ATP</name>
        <dbReference type="ChEBI" id="CHEBI:30616"/>
    </ligand>
</feature>
<dbReference type="InterPro" id="IPR000713">
    <property type="entry name" value="Mur_ligase_N"/>
</dbReference>
<dbReference type="InterPro" id="IPR036565">
    <property type="entry name" value="Mur-like_cat_sf"/>
</dbReference>
<evidence type="ECO:0000256" key="4">
    <source>
        <dbReference type="ARBA" id="ARBA00022741"/>
    </source>
</evidence>
<dbReference type="RefSeq" id="WP_021688129.1">
    <property type="nucleotide sequence ID" value="NZ_KI260571.1"/>
</dbReference>
<dbReference type="Pfam" id="PF02875">
    <property type="entry name" value="Mur_ligase_C"/>
    <property type="match status" value="1"/>
</dbReference>
<dbReference type="SUPFAM" id="SSF53244">
    <property type="entry name" value="MurD-like peptide ligases, peptide-binding domain"/>
    <property type="match status" value="1"/>
</dbReference>
<comment type="pathway">
    <text evidence="10">Cell wall biogenesis; peptidoglycan biosynthesis.</text>
</comment>
<keyword evidence="10" id="KW-0963">Cytoplasm</keyword>
<keyword evidence="9 10" id="KW-0961">Cell wall biogenesis/degradation</keyword>
<dbReference type="Pfam" id="PF01225">
    <property type="entry name" value="Mur_ligase"/>
    <property type="match status" value="1"/>
</dbReference>
<dbReference type="PANTHER" id="PTHR23135:SF4">
    <property type="entry name" value="UDP-N-ACETYLMURAMOYL-L-ALANYL-D-GLUTAMATE--2,6-DIAMINOPIMELATE LIGASE MURE HOMOLOG, CHLOROPLASTIC"/>
    <property type="match status" value="1"/>
</dbReference>
<feature type="binding site" evidence="10">
    <location>
        <begin position="168"/>
        <end position="169"/>
    </location>
    <ligand>
        <name>UDP-N-acetyl-alpha-D-muramoyl-L-alanyl-D-glutamate</name>
        <dbReference type="ChEBI" id="CHEBI:83900"/>
    </ligand>
</feature>
<evidence type="ECO:0000256" key="6">
    <source>
        <dbReference type="ARBA" id="ARBA00022960"/>
    </source>
</evidence>
<dbReference type="SUPFAM" id="SSF53623">
    <property type="entry name" value="MurD-like peptide ligases, catalytic domain"/>
    <property type="match status" value="1"/>
</dbReference>
<dbReference type="Gene3D" id="3.40.1190.10">
    <property type="entry name" value="Mur-like, catalytic domain"/>
    <property type="match status" value="1"/>
</dbReference>
<dbReference type="EC" id="6.3.2.-" evidence="10"/>
<keyword evidence="3 10" id="KW-0132">Cell division</keyword>
<dbReference type="InterPro" id="IPR004101">
    <property type="entry name" value="Mur_ligase_C"/>
</dbReference>
<evidence type="ECO:0000259" key="13">
    <source>
        <dbReference type="Pfam" id="PF08245"/>
    </source>
</evidence>
<dbReference type="InterPro" id="IPR013221">
    <property type="entry name" value="Mur_ligase_cen"/>
</dbReference>
<protein>
    <recommendedName>
        <fullName evidence="10">UDP-N-acetylmuramyl-tripeptide synthetase</fullName>
        <ecNumber evidence="10">6.3.2.-</ecNumber>
    </recommendedName>
    <alternativeName>
        <fullName evidence="10">UDP-MurNAc-tripeptide synthetase</fullName>
    </alternativeName>
</protein>
<dbReference type="Gene3D" id="3.90.190.20">
    <property type="entry name" value="Mur ligase, C-terminal domain"/>
    <property type="match status" value="1"/>
</dbReference>
<feature type="binding site" evidence="10">
    <location>
        <position position="205"/>
    </location>
    <ligand>
        <name>UDP-N-acetyl-alpha-D-muramoyl-L-alanyl-D-glutamate</name>
        <dbReference type="ChEBI" id="CHEBI:83900"/>
    </ligand>
</feature>
<comment type="cofactor">
    <cofactor evidence="10">
        <name>Mg(2+)</name>
        <dbReference type="ChEBI" id="CHEBI:18420"/>
    </cofactor>
</comment>
<comment type="function">
    <text evidence="10">Catalyzes the addition of an amino acid to the nucleotide precursor UDP-N-acetylmuramoyl-L-alanyl-D-glutamate (UMAG) in the biosynthesis of bacterial cell-wall peptidoglycan.</text>
</comment>
<evidence type="ECO:0000256" key="10">
    <source>
        <dbReference type="HAMAP-Rule" id="MF_00208"/>
    </source>
</evidence>
<evidence type="ECO:0000256" key="3">
    <source>
        <dbReference type="ARBA" id="ARBA00022618"/>
    </source>
</evidence>
<comment type="caution">
    <text evidence="14">The sequence shown here is derived from an EMBL/GenBank/DDBJ whole genome shotgun (WGS) entry which is preliminary data.</text>
</comment>
<dbReference type="SUPFAM" id="SSF63418">
    <property type="entry name" value="MurE/MurF N-terminal domain"/>
    <property type="match status" value="1"/>
</dbReference>
<dbReference type="Proteomes" id="UP000016649">
    <property type="component" value="Unassembled WGS sequence"/>
</dbReference>
<evidence type="ECO:0000256" key="2">
    <source>
        <dbReference type="ARBA" id="ARBA00022598"/>
    </source>
</evidence>
<dbReference type="EMBL" id="AWVH01000041">
    <property type="protein sequence ID" value="ERJ91784.1"/>
    <property type="molecule type" value="Genomic_DNA"/>
</dbReference>
<comment type="PTM">
    <text evidence="10">Carboxylation is probably crucial for Mg(2+) binding and, consequently, for the gamma-phosphate positioning of ATP.</text>
</comment>
<dbReference type="PANTHER" id="PTHR23135">
    <property type="entry name" value="MUR LIGASE FAMILY MEMBER"/>
    <property type="match status" value="1"/>
</dbReference>
<keyword evidence="5 10" id="KW-0067">ATP-binding</keyword>
<keyword evidence="2 10" id="KW-0436">Ligase</keyword>
<feature type="binding site" evidence="10">
    <location>
        <position position="37"/>
    </location>
    <ligand>
        <name>UDP-N-acetyl-alpha-D-muramoyl-L-alanyl-D-glutamate</name>
        <dbReference type="ChEBI" id="CHEBI:83900"/>
    </ligand>
</feature>
<evidence type="ECO:0000259" key="12">
    <source>
        <dbReference type="Pfam" id="PF02875"/>
    </source>
</evidence>
<comment type="caution">
    <text evidence="10">Lacks conserved residue(s) required for the propagation of feature annotation.</text>
</comment>
<reference evidence="14 15" key="1">
    <citation type="submission" date="2013-08" db="EMBL/GenBank/DDBJ databases">
        <authorList>
            <person name="Weinstock G."/>
            <person name="Sodergren E."/>
            <person name="Wylie T."/>
            <person name="Fulton L."/>
            <person name="Fulton R."/>
            <person name="Fronick C."/>
            <person name="O'Laughlin M."/>
            <person name="Godfrey J."/>
            <person name="Miner T."/>
            <person name="Herter B."/>
            <person name="Appelbaum E."/>
            <person name="Cordes M."/>
            <person name="Lek S."/>
            <person name="Wollam A."/>
            <person name="Pepin K.H."/>
            <person name="Palsikar V.B."/>
            <person name="Mitreva M."/>
            <person name="Wilson R.K."/>
        </authorList>
    </citation>
    <scope>NUCLEOTIDE SEQUENCE [LARGE SCALE GENOMIC DNA]</scope>
    <source>
        <strain evidence="14 15">ATCC 700332</strain>
    </source>
</reference>
<evidence type="ECO:0000313" key="14">
    <source>
        <dbReference type="EMBL" id="ERJ91784.1"/>
    </source>
</evidence>
<dbReference type="Gene3D" id="3.40.1390.10">
    <property type="entry name" value="MurE/MurF, N-terminal domain"/>
    <property type="match status" value="1"/>
</dbReference>
<dbReference type="Pfam" id="PF08245">
    <property type="entry name" value="Mur_ligase_M"/>
    <property type="match status" value="1"/>
</dbReference>
<keyword evidence="10" id="KW-0460">Magnesium</keyword>
<feature type="binding site" evidence="10">
    <location>
        <position position="195"/>
    </location>
    <ligand>
        <name>UDP-N-acetyl-alpha-D-muramoyl-L-alanyl-D-glutamate</name>
        <dbReference type="ChEBI" id="CHEBI:83900"/>
    </ligand>
</feature>
<evidence type="ECO:0000256" key="9">
    <source>
        <dbReference type="ARBA" id="ARBA00023316"/>
    </source>
</evidence>